<evidence type="ECO:0000313" key="1">
    <source>
        <dbReference type="EMBL" id="NYJ00482.1"/>
    </source>
</evidence>
<name>A0A853C184_9ACTN</name>
<dbReference type="AlphaFoldDB" id="A0A853C184"/>
<organism evidence="1 2">
    <name type="scientific">Nocardioides thalensis</name>
    <dbReference type="NCBI Taxonomy" id="1914755"/>
    <lineage>
        <taxon>Bacteria</taxon>
        <taxon>Bacillati</taxon>
        <taxon>Actinomycetota</taxon>
        <taxon>Actinomycetes</taxon>
        <taxon>Propionibacteriales</taxon>
        <taxon>Nocardioidaceae</taxon>
        <taxon>Nocardioides</taxon>
    </lineage>
</organism>
<reference evidence="1 2" key="1">
    <citation type="submission" date="2020-07" db="EMBL/GenBank/DDBJ databases">
        <title>Sequencing the genomes of 1000 actinobacteria strains.</title>
        <authorList>
            <person name="Klenk H.-P."/>
        </authorList>
    </citation>
    <scope>NUCLEOTIDE SEQUENCE [LARGE SCALE GENOMIC DNA]</scope>
    <source>
        <strain evidence="1 2">DSM 103833</strain>
    </source>
</reference>
<dbReference type="SUPFAM" id="SSF52540">
    <property type="entry name" value="P-loop containing nucleoside triphosphate hydrolases"/>
    <property type="match status" value="1"/>
</dbReference>
<sequence>MASRLVLHLGSMKSGTSFLQNVLGRHKDQMAERGVLFAGPRWRAQVTAVRDLIAAGGPGQPPLADDGPWRRLVREIDAWEGTAVISMEFLAPRSEAKIAQILADFPDTPVEAVLTCRDLGRNIPAMWLEAVQNGGVTPWGQYLDSVRQRKSGDRVARNFWKHQGIPEIASRWAKSLGHDRLTLVTLPQPGAGPDVLWRRFCEAIGIDPEGYDLDVRANPSIGLTSALVLLRLNQAYHEQYGAMPPIYDTYVKHKLAKRGMVFRSKEEPKLGLDASWVVKAGESQIERLQKAGHRVVGDLFDLRPVPVKGVHADKVSQAEVLDATVSALARSLDSWAESDRAHRRQGRGRREADG</sequence>
<dbReference type="Gene3D" id="3.40.50.300">
    <property type="entry name" value="P-loop containing nucleotide triphosphate hydrolases"/>
    <property type="match status" value="1"/>
</dbReference>
<dbReference type="InterPro" id="IPR027417">
    <property type="entry name" value="P-loop_NTPase"/>
</dbReference>
<evidence type="ECO:0000313" key="2">
    <source>
        <dbReference type="Proteomes" id="UP000530424"/>
    </source>
</evidence>
<proteinExistence type="predicted"/>
<gene>
    <name evidence="1" type="ORF">HNR19_001180</name>
</gene>
<dbReference type="EMBL" id="JACCFP010000001">
    <property type="protein sequence ID" value="NYJ00482.1"/>
    <property type="molecule type" value="Genomic_DNA"/>
</dbReference>
<keyword evidence="2" id="KW-1185">Reference proteome</keyword>
<accession>A0A853C184</accession>
<evidence type="ECO:0008006" key="3">
    <source>
        <dbReference type="Google" id="ProtNLM"/>
    </source>
</evidence>
<protein>
    <recommendedName>
        <fullName evidence="3">Sulfotransferase family protein</fullName>
    </recommendedName>
</protein>
<dbReference type="RefSeq" id="WP_179667065.1">
    <property type="nucleotide sequence ID" value="NZ_JACCFP010000001.1"/>
</dbReference>
<dbReference type="Proteomes" id="UP000530424">
    <property type="component" value="Unassembled WGS sequence"/>
</dbReference>
<comment type="caution">
    <text evidence="1">The sequence shown here is derived from an EMBL/GenBank/DDBJ whole genome shotgun (WGS) entry which is preliminary data.</text>
</comment>